<dbReference type="Gene3D" id="1.20.58.900">
    <property type="match status" value="1"/>
</dbReference>
<keyword evidence="8" id="KW-0072">Autophagy</keyword>
<keyword evidence="3" id="KW-0479">Metal-binding</keyword>
<dbReference type="AlphaFoldDB" id="A0AAD9JSQ8"/>
<comment type="subcellular location">
    <subcellularLocation>
        <location evidence="1">Late endosome</location>
    </subcellularLocation>
</comment>
<comment type="caution">
    <text evidence="11">The sequence shown here is derived from an EMBL/GenBank/DDBJ whole genome shotgun (WGS) entry which is preliminary data.</text>
</comment>
<feature type="region of interest" description="Disordered" evidence="9">
    <location>
        <begin position="297"/>
        <end position="316"/>
    </location>
</feature>
<dbReference type="InterPro" id="IPR004012">
    <property type="entry name" value="Run_dom"/>
</dbReference>
<proteinExistence type="predicted"/>
<evidence type="ECO:0000313" key="12">
    <source>
        <dbReference type="Proteomes" id="UP001208570"/>
    </source>
</evidence>
<dbReference type="GO" id="GO:0005770">
    <property type="term" value="C:late endosome"/>
    <property type="evidence" value="ECO:0007669"/>
    <property type="project" value="UniProtKB-SubCell"/>
</dbReference>
<dbReference type="GO" id="GO:0008270">
    <property type="term" value="F:zinc ion binding"/>
    <property type="evidence" value="ECO:0007669"/>
    <property type="project" value="UniProtKB-KW"/>
</dbReference>
<feature type="region of interest" description="Disordered" evidence="9">
    <location>
        <begin position="534"/>
        <end position="648"/>
    </location>
</feature>
<evidence type="ECO:0000256" key="1">
    <source>
        <dbReference type="ARBA" id="ARBA00004603"/>
    </source>
</evidence>
<feature type="region of interest" description="Disordered" evidence="9">
    <location>
        <begin position="339"/>
        <end position="391"/>
    </location>
</feature>
<dbReference type="GO" id="GO:0006914">
    <property type="term" value="P:autophagy"/>
    <property type="evidence" value="ECO:0007669"/>
    <property type="project" value="UniProtKB-KW"/>
</dbReference>
<dbReference type="Pfam" id="PF13901">
    <property type="entry name" value="RH_dom"/>
    <property type="match status" value="1"/>
</dbReference>
<dbReference type="InterPro" id="IPR037213">
    <property type="entry name" value="Run_dom_sf"/>
</dbReference>
<dbReference type="Pfam" id="PF02759">
    <property type="entry name" value="RUN"/>
    <property type="match status" value="1"/>
</dbReference>
<feature type="compositionally biased region" description="Low complexity" evidence="9">
    <location>
        <begin position="534"/>
        <end position="543"/>
    </location>
</feature>
<dbReference type="SUPFAM" id="SSF140741">
    <property type="entry name" value="RUN domain-like"/>
    <property type="match status" value="1"/>
</dbReference>
<dbReference type="InterPro" id="IPR047326">
    <property type="entry name" value="RUN_PLEKHM1"/>
</dbReference>
<evidence type="ECO:0000259" key="10">
    <source>
        <dbReference type="PROSITE" id="PS50826"/>
    </source>
</evidence>
<evidence type="ECO:0000256" key="9">
    <source>
        <dbReference type="SAM" id="MobiDB-lite"/>
    </source>
</evidence>
<evidence type="ECO:0000256" key="5">
    <source>
        <dbReference type="ARBA" id="ARBA00022753"/>
    </source>
</evidence>
<accession>A0AAD9JSQ8</accession>
<dbReference type="SMART" id="SM01175">
    <property type="entry name" value="DUF4206"/>
    <property type="match status" value="1"/>
</dbReference>
<keyword evidence="5" id="KW-0967">Endosome</keyword>
<feature type="compositionally biased region" description="Low complexity" evidence="9">
    <location>
        <begin position="629"/>
        <end position="642"/>
    </location>
</feature>
<keyword evidence="4" id="KW-0677">Repeat</keyword>
<dbReference type="PANTHER" id="PTHR12326">
    <property type="entry name" value="PLECKSTRIN HOMOLOGY DOMAIN CONTAINING PROTEIN"/>
    <property type="match status" value="1"/>
</dbReference>
<dbReference type="EMBL" id="JAODUP010000166">
    <property type="protein sequence ID" value="KAK2158643.1"/>
    <property type="molecule type" value="Genomic_DNA"/>
</dbReference>
<feature type="compositionally biased region" description="Basic and acidic residues" evidence="9">
    <location>
        <begin position="600"/>
        <end position="610"/>
    </location>
</feature>
<dbReference type="InterPro" id="IPR025258">
    <property type="entry name" value="RH_dom"/>
</dbReference>
<evidence type="ECO:0000256" key="6">
    <source>
        <dbReference type="ARBA" id="ARBA00022771"/>
    </source>
</evidence>
<feature type="compositionally biased region" description="Polar residues" evidence="9">
    <location>
        <begin position="367"/>
        <end position="384"/>
    </location>
</feature>
<keyword evidence="2" id="KW-0597">Phosphoprotein</keyword>
<keyword evidence="12" id="KW-1185">Reference proteome</keyword>
<gene>
    <name evidence="11" type="ORF">LSH36_166g04060</name>
</gene>
<evidence type="ECO:0000256" key="7">
    <source>
        <dbReference type="ARBA" id="ARBA00022833"/>
    </source>
</evidence>
<name>A0AAD9JSQ8_9ANNE</name>
<feature type="compositionally biased region" description="Acidic residues" evidence="9">
    <location>
        <begin position="575"/>
        <end position="586"/>
    </location>
</feature>
<dbReference type="PANTHER" id="PTHR12326:SF12">
    <property type="entry name" value="PLECKSTRIN HOMOLOGY AND RUN DOMAIN CONTAINING M1"/>
    <property type="match status" value="1"/>
</dbReference>
<evidence type="ECO:0000313" key="11">
    <source>
        <dbReference type="EMBL" id="KAK2158643.1"/>
    </source>
</evidence>
<feature type="domain" description="RUN" evidence="10">
    <location>
        <begin position="53"/>
        <end position="177"/>
    </location>
</feature>
<dbReference type="Proteomes" id="UP001208570">
    <property type="component" value="Unassembled WGS sequence"/>
</dbReference>
<reference evidence="11" key="1">
    <citation type="journal article" date="2023" name="Mol. Biol. Evol.">
        <title>Third-Generation Sequencing Reveals the Adaptive Role of the Epigenome in Three Deep-Sea Polychaetes.</title>
        <authorList>
            <person name="Perez M."/>
            <person name="Aroh O."/>
            <person name="Sun Y."/>
            <person name="Lan Y."/>
            <person name="Juniper S.K."/>
            <person name="Young C.R."/>
            <person name="Angers B."/>
            <person name="Qian P.Y."/>
        </authorList>
    </citation>
    <scope>NUCLEOTIDE SEQUENCE</scope>
    <source>
        <strain evidence="11">P08H-3</strain>
    </source>
</reference>
<keyword evidence="7" id="KW-0862">Zinc</keyword>
<keyword evidence="6" id="KW-0863">Zinc-finger</keyword>
<evidence type="ECO:0000256" key="8">
    <source>
        <dbReference type="ARBA" id="ARBA00023006"/>
    </source>
</evidence>
<dbReference type="InterPro" id="IPR051366">
    <property type="entry name" value="DEF8"/>
</dbReference>
<dbReference type="SMART" id="SM00593">
    <property type="entry name" value="RUN"/>
    <property type="match status" value="1"/>
</dbReference>
<organism evidence="11 12">
    <name type="scientific">Paralvinella palmiformis</name>
    <dbReference type="NCBI Taxonomy" id="53620"/>
    <lineage>
        <taxon>Eukaryota</taxon>
        <taxon>Metazoa</taxon>
        <taxon>Spiralia</taxon>
        <taxon>Lophotrochozoa</taxon>
        <taxon>Annelida</taxon>
        <taxon>Polychaeta</taxon>
        <taxon>Sedentaria</taxon>
        <taxon>Canalipalpata</taxon>
        <taxon>Terebellida</taxon>
        <taxon>Terebelliformia</taxon>
        <taxon>Alvinellidae</taxon>
        <taxon>Paralvinella</taxon>
    </lineage>
</organism>
<feature type="region of interest" description="Disordered" evidence="9">
    <location>
        <begin position="1"/>
        <end position="24"/>
    </location>
</feature>
<protein>
    <recommendedName>
        <fullName evidence="10">RUN domain-containing protein</fullName>
    </recommendedName>
</protein>
<evidence type="ECO:0000256" key="3">
    <source>
        <dbReference type="ARBA" id="ARBA00022723"/>
    </source>
</evidence>
<evidence type="ECO:0000256" key="4">
    <source>
        <dbReference type="ARBA" id="ARBA00022737"/>
    </source>
</evidence>
<dbReference type="CDD" id="cd17679">
    <property type="entry name" value="RUN_PLEKHM1"/>
    <property type="match status" value="1"/>
</dbReference>
<dbReference type="PROSITE" id="PS50826">
    <property type="entry name" value="RUN"/>
    <property type="match status" value="1"/>
</dbReference>
<sequence length="1107" mass="123660">MAQGQLPEENPTNTAPSPEEVQRESVIKSQITENLKEAIKRLQKVHINSDEPIYSEDSANAVCNVLEATFLHGLKAPVSKKSFWGLLQKITHKDTLLQLTQLRQISTEIGLCRAWLRLALNDGLLESYLNAVINDEKTLRYYYKRTSYLRDTEHPGILMTYTQSLSHFQFELAYNASVLNIWTHTPLMLAGLVTPQLDPRPVIAREHYASKKVHHVSKTASQSTPVINQKTTIMSSSSQNYDHHTNIRSPNCDIAGPSCVQHGDESMVGLITPPNTPYDPSELTGIDIEAIRSLTYRDGSDSSSTGTSQISHPDPVDARQLIPNLTALHIYSNPPVSSLGDETKLPSDSHAIPTCHPVATPNEVESEPNTYADQESSVTGSRSSLLGHVPELSNSSISPALLAGCQISDNMKTANIPKKQHIYEDSLNPFSQQEYDNSLNPFSTDTKQSHELMGTDQKESLVSSERLAKNDNCLMGRDTYKKSLNPFDCSTCDKQEVECCDETNPFHSESSQITMKQETSVPEHCDDLRTLTTEETISSDSTTGNKANSSDPSCCGIQTAVVTSHPPDNPFPSADVDEDMIPDEDAKESATEQNNYDLNPSKEDGEHANDCDLEASGQSQPAAIRANRSSHSLTKSLSQSSSFPKFDVGKSPPLEPVLSTAMATSESVELAKEAITGLSPSLMDNLTGSLEVEDDDYQPKGNSLRFMEGWSSDFEASMRSERDIQFTLSDNHVPSLNNTHESFNSMLQNYGSTISHIEIRTISEVIDGLPDLEVGPYIEESSGKTLQKTPSSGDEVIAEYEVLPDIMERRAYLMDPMYQPLLDILGTVTTENGLDVQNFQCKGCSRPIGMFYGKPRVCGFDSCYYCFECHENDEDYIPARIIFNWDFRKQKVCHQNHKFLQLCEDDPVLNIQVLNPKLYDHVPEMKEVKDLRVQLRYLKTYLFTCKQSVADSLKKQIWPREYYYEDVHLYSLYDLLQVATGQLARTLSAAVKFASKHVYECGLCSQKGFICEICSNPKVIYPFEVNNTIKCGRCHSVYHKDCRSSVSLCPKCERRMKFHHLQVKPVLNATCLEVPPAIKRNVSKVHMQVPFKLTCVEPPPARCSQTP</sequence>
<evidence type="ECO:0000256" key="2">
    <source>
        <dbReference type="ARBA" id="ARBA00022553"/>
    </source>
</evidence>